<keyword evidence="3" id="KW-1185">Reference proteome</keyword>
<evidence type="ECO:0000313" key="2">
    <source>
        <dbReference type="EMBL" id="CAK9058657.1"/>
    </source>
</evidence>
<organism evidence="2 3">
    <name type="scientific">Durusdinium trenchii</name>
    <dbReference type="NCBI Taxonomy" id="1381693"/>
    <lineage>
        <taxon>Eukaryota</taxon>
        <taxon>Sar</taxon>
        <taxon>Alveolata</taxon>
        <taxon>Dinophyceae</taxon>
        <taxon>Suessiales</taxon>
        <taxon>Symbiodiniaceae</taxon>
        <taxon>Durusdinium</taxon>
    </lineage>
</organism>
<evidence type="ECO:0000256" key="1">
    <source>
        <dbReference type="SAM" id="MobiDB-lite"/>
    </source>
</evidence>
<comment type="caution">
    <text evidence="2">The sequence shown here is derived from an EMBL/GenBank/DDBJ whole genome shotgun (WGS) entry which is preliminary data.</text>
</comment>
<protein>
    <submittedName>
        <fullName evidence="2">Uncharacterized protein</fullName>
    </submittedName>
</protein>
<dbReference type="Proteomes" id="UP001642464">
    <property type="component" value="Unassembled WGS sequence"/>
</dbReference>
<accession>A0ABP0N6H3</accession>
<feature type="region of interest" description="Disordered" evidence="1">
    <location>
        <begin position="27"/>
        <end position="81"/>
    </location>
</feature>
<feature type="non-terminal residue" evidence="2">
    <location>
        <position position="1"/>
    </location>
</feature>
<dbReference type="EMBL" id="CAXAMM010026313">
    <property type="protein sequence ID" value="CAK9058657.1"/>
    <property type="molecule type" value="Genomic_DNA"/>
</dbReference>
<reference evidence="2 3" key="1">
    <citation type="submission" date="2024-02" db="EMBL/GenBank/DDBJ databases">
        <authorList>
            <person name="Chen Y."/>
            <person name="Shah S."/>
            <person name="Dougan E. K."/>
            <person name="Thang M."/>
            <person name="Chan C."/>
        </authorList>
    </citation>
    <scope>NUCLEOTIDE SEQUENCE [LARGE SCALE GENOMIC DNA]</scope>
</reference>
<evidence type="ECO:0000313" key="3">
    <source>
        <dbReference type="Proteomes" id="UP001642464"/>
    </source>
</evidence>
<proteinExistence type="predicted"/>
<sequence>AATALDASGSALVARLKAFSGFGIFKKAEGDDKEAPKSTEAAPSTEPPKESDPEDSKEEPPAPPTPAPQVPGAGSEEPREY</sequence>
<name>A0ABP0N6H3_9DINO</name>
<gene>
    <name evidence="2" type="ORF">SCF082_LOCUS31221</name>
</gene>
<feature type="compositionally biased region" description="Basic and acidic residues" evidence="1">
    <location>
        <begin position="27"/>
        <end position="37"/>
    </location>
</feature>